<evidence type="ECO:0000313" key="1">
    <source>
        <dbReference type="EMBL" id="MFC4033344.1"/>
    </source>
</evidence>
<comment type="caution">
    <text evidence="1">The sequence shown here is derived from an EMBL/GenBank/DDBJ whole genome shotgun (WGS) entry which is preliminary data.</text>
</comment>
<name>A0ABV8HST2_9ACTN</name>
<protein>
    <submittedName>
        <fullName evidence="1">Uncharacterized protein</fullName>
    </submittedName>
</protein>
<organism evidence="1 2">
    <name type="scientific">Streptomyces polygonati</name>
    <dbReference type="NCBI Taxonomy" id="1617087"/>
    <lineage>
        <taxon>Bacteria</taxon>
        <taxon>Bacillati</taxon>
        <taxon>Actinomycetota</taxon>
        <taxon>Actinomycetes</taxon>
        <taxon>Kitasatosporales</taxon>
        <taxon>Streptomycetaceae</taxon>
        <taxon>Streptomyces</taxon>
    </lineage>
</organism>
<proteinExistence type="predicted"/>
<sequence>MSLSDSGFILRCDVEILALAAGVVERRGGISYSAASLRALRRSLEGQADYVRRVHPTLVDGKGPEMMRKAGAREYIDQRRK</sequence>
<reference evidence="2" key="1">
    <citation type="journal article" date="2019" name="Int. J. Syst. Evol. Microbiol.">
        <title>The Global Catalogue of Microorganisms (GCM) 10K type strain sequencing project: providing services to taxonomists for standard genome sequencing and annotation.</title>
        <authorList>
            <consortium name="The Broad Institute Genomics Platform"/>
            <consortium name="The Broad Institute Genome Sequencing Center for Infectious Disease"/>
            <person name="Wu L."/>
            <person name="Ma J."/>
        </authorList>
    </citation>
    <scope>NUCLEOTIDE SEQUENCE [LARGE SCALE GENOMIC DNA]</scope>
    <source>
        <strain evidence="2">CGMCC 4.7237</strain>
    </source>
</reference>
<evidence type="ECO:0000313" key="2">
    <source>
        <dbReference type="Proteomes" id="UP001595765"/>
    </source>
</evidence>
<dbReference type="RefSeq" id="WP_386430437.1">
    <property type="nucleotide sequence ID" value="NZ_JBHSBB010000012.1"/>
</dbReference>
<accession>A0ABV8HST2</accession>
<gene>
    <name evidence="1" type="ORF">ACFO3J_17875</name>
</gene>
<dbReference type="EMBL" id="JBHSBB010000012">
    <property type="protein sequence ID" value="MFC4033344.1"/>
    <property type="molecule type" value="Genomic_DNA"/>
</dbReference>
<dbReference type="Proteomes" id="UP001595765">
    <property type="component" value="Unassembled WGS sequence"/>
</dbReference>
<keyword evidence="2" id="KW-1185">Reference proteome</keyword>